<dbReference type="RefSeq" id="WP_013460380.1">
    <property type="nucleotide sequence ID" value="NC_014762.1"/>
</dbReference>
<dbReference type="KEGG" id="sku:Sulku_1521"/>
<dbReference type="OrthoDB" id="9851314at2"/>
<evidence type="ECO:0000313" key="2">
    <source>
        <dbReference type="Proteomes" id="UP000008721"/>
    </source>
</evidence>
<keyword evidence="2" id="KW-1185">Reference proteome</keyword>
<accession>E4TZS6</accession>
<proteinExistence type="predicted"/>
<sequence length="109" mass="12749">MRPYRNISDSELEALGAVREWSKEYLLSLTLPSKILWVHASRERFHRLEAHNSCLIRLITVYKIEGEIIKTDFGSYSLHTGKNLFSPYGNKRSCNCHGQLYLLRNSIRH</sequence>
<reference evidence="1 2" key="1">
    <citation type="journal article" date="2012" name="Stand. Genomic Sci.">
        <title>Complete genome sequence of the sulfur compounds oxidizing chemolithoautotroph Sulfuricurvum kujiense type strain (YK-1(T)).</title>
        <authorList>
            <person name="Han C."/>
            <person name="Kotsyurbenko O."/>
            <person name="Chertkov O."/>
            <person name="Held B."/>
            <person name="Lapidus A."/>
            <person name="Nolan M."/>
            <person name="Lucas S."/>
            <person name="Hammon N."/>
            <person name="Deshpande S."/>
            <person name="Cheng J.F."/>
            <person name="Tapia R."/>
            <person name="Goodwin L.A."/>
            <person name="Pitluck S."/>
            <person name="Liolios K."/>
            <person name="Pagani I."/>
            <person name="Ivanova N."/>
            <person name="Mavromatis K."/>
            <person name="Mikhailova N."/>
            <person name="Pati A."/>
            <person name="Chen A."/>
            <person name="Palaniappan K."/>
            <person name="Land M."/>
            <person name="Hauser L."/>
            <person name="Chang Y.J."/>
            <person name="Jeffries C.D."/>
            <person name="Brambilla E.M."/>
            <person name="Rohde M."/>
            <person name="Spring S."/>
            <person name="Sikorski J."/>
            <person name="Goker M."/>
            <person name="Woyke T."/>
            <person name="Bristow J."/>
            <person name="Eisen J.A."/>
            <person name="Markowitz V."/>
            <person name="Hugenholtz P."/>
            <person name="Kyrpides N.C."/>
            <person name="Klenk H.P."/>
            <person name="Detter J.C."/>
        </authorList>
    </citation>
    <scope>NUCLEOTIDE SEQUENCE [LARGE SCALE GENOMIC DNA]</scope>
    <source>
        <strain evidence="2">ATCC BAA-921 / DSM 16994 / JCM 11577 / YK-1</strain>
    </source>
</reference>
<dbReference type="Proteomes" id="UP000008721">
    <property type="component" value="Chromosome"/>
</dbReference>
<dbReference type="HOGENOM" id="CLU_2182629_0_0_7"/>
<evidence type="ECO:0000313" key="1">
    <source>
        <dbReference type="EMBL" id="ADR34183.1"/>
    </source>
</evidence>
<name>E4TZS6_SULKY</name>
<dbReference type="EMBL" id="CP002355">
    <property type="protein sequence ID" value="ADR34183.1"/>
    <property type="molecule type" value="Genomic_DNA"/>
</dbReference>
<protein>
    <submittedName>
        <fullName evidence="1">Uncharacterized protein</fullName>
    </submittedName>
</protein>
<gene>
    <name evidence="1" type="ordered locus">Sulku_1521</name>
</gene>
<organism evidence="1 2">
    <name type="scientific">Sulfuricurvum kujiense (strain ATCC BAA-921 / DSM 16994 / JCM 11577 / YK-1)</name>
    <dbReference type="NCBI Taxonomy" id="709032"/>
    <lineage>
        <taxon>Bacteria</taxon>
        <taxon>Pseudomonadati</taxon>
        <taxon>Campylobacterota</taxon>
        <taxon>Epsilonproteobacteria</taxon>
        <taxon>Campylobacterales</taxon>
        <taxon>Sulfurimonadaceae</taxon>
        <taxon>Sulfuricurvum</taxon>
    </lineage>
</organism>
<dbReference type="STRING" id="709032.Sulku_1521"/>
<dbReference type="AlphaFoldDB" id="E4TZS6"/>